<dbReference type="InterPro" id="IPR010982">
    <property type="entry name" value="Lambda_DNA-bd_dom_sf"/>
</dbReference>
<evidence type="ECO:0000313" key="2">
    <source>
        <dbReference type="EMBL" id="MBL4919044.1"/>
    </source>
</evidence>
<dbReference type="EMBL" id="JAESVN010000011">
    <property type="protein sequence ID" value="MBL4919044.1"/>
    <property type="molecule type" value="Genomic_DNA"/>
</dbReference>
<comment type="caution">
    <text evidence="2">The sequence shown here is derived from an EMBL/GenBank/DDBJ whole genome shotgun (WGS) entry which is preliminary data.</text>
</comment>
<dbReference type="Pfam" id="PF01381">
    <property type="entry name" value="HTH_3"/>
    <property type="match status" value="1"/>
</dbReference>
<sequence length="265" mass="28670">MSDPTRKNDVLQGIKRVVESYPTIAAASDALGINRQQLNKYLNGTSMPSLRVLRRISQVTGLPIDALYQENVQDRMLPDKSSLGSDSPAILPQTGLVRSAENLKIQQMTTLQGRYIMYQLSPLYPGFVTCELLRIMVVNRAIHAASMKLAVGEASCVEKIFARFNVSFAKGRLVLIEIGGATEEEVKSVMMFYAGPNNDPKLLTGEKLGVADIGARPIYNTRTVLKRISGSPDISRGLVSIGDLAADISSNLALDTSASASTTAH</sequence>
<dbReference type="Gene3D" id="1.10.260.40">
    <property type="entry name" value="lambda repressor-like DNA-binding domains"/>
    <property type="match status" value="1"/>
</dbReference>
<keyword evidence="3" id="KW-1185">Reference proteome</keyword>
<dbReference type="SUPFAM" id="SSF47413">
    <property type="entry name" value="lambda repressor-like DNA-binding domains"/>
    <property type="match status" value="1"/>
</dbReference>
<evidence type="ECO:0000259" key="1">
    <source>
        <dbReference type="PROSITE" id="PS50943"/>
    </source>
</evidence>
<feature type="domain" description="HTH cro/C1-type" evidence="1">
    <location>
        <begin position="23"/>
        <end position="67"/>
    </location>
</feature>
<accession>A0A8K0VBA2</accession>
<dbReference type="SMART" id="SM00530">
    <property type="entry name" value="HTH_XRE"/>
    <property type="match status" value="1"/>
</dbReference>
<reference evidence="2" key="1">
    <citation type="submission" date="2021-01" db="EMBL/GenBank/DDBJ databases">
        <title>Tabrizicola alba sp. nov. a motile alkaliphilic bacterium isolated from a soda lake.</title>
        <authorList>
            <person name="Szuroczki S."/>
            <person name="Abbaszade G."/>
            <person name="Schumann P."/>
            <person name="Toth E."/>
        </authorList>
    </citation>
    <scope>NUCLEOTIDE SEQUENCE</scope>
    <source>
        <strain evidence="2">DMG-N-6</strain>
    </source>
</reference>
<dbReference type="RefSeq" id="WP_202690018.1">
    <property type="nucleotide sequence ID" value="NZ_JAESVN010000011.1"/>
</dbReference>
<organism evidence="2 3">
    <name type="scientific">Szabonella alba</name>
    <dbReference type="NCBI Taxonomy" id="2804194"/>
    <lineage>
        <taxon>Bacteria</taxon>
        <taxon>Pseudomonadati</taxon>
        <taxon>Pseudomonadota</taxon>
        <taxon>Alphaproteobacteria</taxon>
        <taxon>Rhodobacterales</taxon>
        <taxon>Paracoccaceae</taxon>
        <taxon>Szabonella</taxon>
    </lineage>
</organism>
<gene>
    <name evidence="2" type="ORF">JL811_17615</name>
</gene>
<proteinExistence type="predicted"/>
<evidence type="ECO:0000313" key="3">
    <source>
        <dbReference type="Proteomes" id="UP000648908"/>
    </source>
</evidence>
<dbReference type="CDD" id="cd00093">
    <property type="entry name" value="HTH_XRE"/>
    <property type="match status" value="1"/>
</dbReference>
<dbReference type="AlphaFoldDB" id="A0A8K0VBA2"/>
<dbReference type="GO" id="GO:0003677">
    <property type="term" value="F:DNA binding"/>
    <property type="evidence" value="ECO:0007669"/>
    <property type="project" value="InterPro"/>
</dbReference>
<protein>
    <submittedName>
        <fullName evidence="2">Helix-turn-helix transcriptional regulator</fullName>
    </submittedName>
</protein>
<name>A0A8K0VBA2_9RHOB</name>
<dbReference type="Proteomes" id="UP000648908">
    <property type="component" value="Unassembled WGS sequence"/>
</dbReference>
<dbReference type="InterPro" id="IPR001387">
    <property type="entry name" value="Cro/C1-type_HTH"/>
</dbReference>
<dbReference type="PROSITE" id="PS50943">
    <property type="entry name" value="HTH_CROC1"/>
    <property type="match status" value="1"/>
</dbReference>